<evidence type="ECO:0000256" key="10">
    <source>
        <dbReference type="ARBA" id="ARBA00023125"/>
    </source>
</evidence>
<dbReference type="InterPro" id="IPR013264">
    <property type="entry name" value="DNAG_N"/>
</dbReference>
<dbReference type="Pfam" id="PF13155">
    <property type="entry name" value="Toprim_2"/>
    <property type="match status" value="1"/>
</dbReference>
<keyword evidence="1 12" id="KW-0240">DNA-directed RNA polymerase</keyword>
<keyword evidence="11 12" id="KW-0804">Transcription</keyword>
<dbReference type="Pfam" id="PF01807">
    <property type="entry name" value="Zn_ribbon_DnaG"/>
    <property type="match status" value="1"/>
</dbReference>
<evidence type="ECO:0000313" key="15">
    <source>
        <dbReference type="EMBL" id="ANP47034.1"/>
    </source>
</evidence>
<evidence type="ECO:0000259" key="14">
    <source>
        <dbReference type="PROSITE" id="PS50880"/>
    </source>
</evidence>
<dbReference type="PANTHER" id="PTHR30313:SF2">
    <property type="entry name" value="DNA PRIMASE"/>
    <property type="match status" value="1"/>
</dbReference>
<dbReference type="InParanoid" id="A0A1B1AKE1"/>
<keyword evidence="7 12" id="KW-0863">Zinc-finger</keyword>
<dbReference type="InterPro" id="IPR030846">
    <property type="entry name" value="DnaG_bac"/>
</dbReference>
<dbReference type="GO" id="GO:0003677">
    <property type="term" value="F:DNA binding"/>
    <property type="evidence" value="ECO:0007669"/>
    <property type="project" value="UniProtKB-KW"/>
</dbReference>
<evidence type="ECO:0000256" key="4">
    <source>
        <dbReference type="ARBA" id="ARBA00022695"/>
    </source>
</evidence>
<dbReference type="Pfam" id="PF08275">
    <property type="entry name" value="DNAG_N"/>
    <property type="match status" value="1"/>
</dbReference>
<dbReference type="KEGG" id="cbot:ATE48_14480"/>
<keyword evidence="6 12" id="KW-0479">Metal-binding</keyword>
<dbReference type="InterPro" id="IPR050219">
    <property type="entry name" value="DnaG_primase"/>
</dbReference>
<keyword evidence="16" id="KW-1185">Reference proteome</keyword>
<organism evidence="15 16">
    <name type="scientific">Candidatus Viadribacter manganicus</name>
    <dbReference type="NCBI Taxonomy" id="1759059"/>
    <lineage>
        <taxon>Bacteria</taxon>
        <taxon>Pseudomonadati</taxon>
        <taxon>Pseudomonadota</taxon>
        <taxon>Alphaproteobacteria</taxon>
        <taxon>Hyphomonadales</taxon>
        <taxon>Hyphomonadaceae</taxon>
        <taxon>Candidatus Viadribacter</taxon>
    </lineage>
</organism>
<dbReference type="FunCoup" id="A0A1B1AKE1">
    <property type="interactions" value="257"/>
</dbReference>
<accession>A0A1B1AKE1</accession>
<dbReference type="GO" id="GO:0005737">
    <property type="term" value="C:cytoplasm"/>
    <property type="evidence" value="ECO:0007669"/>
    <property type="project" value="TreeGrafter"/>
</dbReference>
<dbReference type="GO" id="GO:0000428">
    <property type="term" value="C:DNA-directed RNA polymerase complex"/>
    <property type="evidence" value="ECO:0007669"/>
    <property type="project" value="UniProtKB-KW"/>
</dbReference>
<evidence type="ECO:0000256" key="5">
    <source>
        <dbReference type="ARBA" id="ARBA00022705"/>
    </source>
</evidence>
<dbReference type="InterPro" id="IPR002694">
    <property type="entry name" value="Znf_CHC2"/>
</dbReference>
<dbReference type="SUPFAM" id="SSF57783">
    <property type="entry name" value="Zinc beta-ribbon"/>
    <property type="match status" value="1"/>
</dbReference>
<keyword evidence="4 12" id="KW-0548">Nucleotidyltransferase</keyword>
<evidence type="ECO:0000313" key="16">
    <source>
        <dbReference type="Proteomes" id="UP000092498"/>
    </source>
</evidence>
<dbReference type="GO" id="GO:0003899">
    <property type="term" value="F:DNA-directed RNA polymerase activity"/>
    <property type="evidence" value="ECO:0007669"/>
    <property type="project" value="UniProtKB-UniRule"/>
</dbReference>
<dbReference type="EMBL" id="CP013244">
    <property type="protein sequence ID" value="ANP47034.1"/>
    <property type="molecule type" value="Genomic_DNA"/>
</dbReference>
<comment type="function">
    <text evidence="12">RNA polymerase that catalyzes the synthesis of short RNA molecules used as primers for DNA polymerase during DNA replication.</text>
</comment>
<dbReference type="PANTHER" id="PTHR30313">
    <property type="entry name" value="DNA PRIMASE"/>
    <property type="match status" value="1"/>
</dbReference>
<evidence type="ECO:0000256" key="2">
    <source>
        <dbReference type="ARBA" id="ARBA00022515"/>
    </source>
</evidence>
<dbReference type="GO" id="GO:0008270">
    <property type="term" value="F:zinc ion binding"/>
    <property type="evidence" value="ECO:0007669"/>
    <property type="project" value="UniProtKB-UniRule"/>
</dbReference>
<dbReference type="SMART" id="SM00493">
    <property type="entry name" value="TOPRIM"/>
    <property type="match status" value="1"/>
</dbReference>
<dbReference type="HAMAP" id="MF_00974">
    <property type="entry name" value="DNA_primase_DnaG"/>
    <property type="match status" value="1"/>
</dbReference>
<dbReference type="InterPro" id="IPR006295">
    <property type="entry name" value="DNA_primase_DnaG"/>
</dbReference>
<protein>
    <recommendedName>
        <fullName evidence="12">DNA primase</fullName>
        <ecNumber evidence="12">2.7.7.101</ecNumber>
    </recommendedName>
</protein>
<dbReference type="Gene3D" id="3.40.1360.10">
    <property type="match status" value="1"/>
</dbReference>
<dbReference type="GO" id="GO:1990077">
    <property type="term" value="C:primosome complex"/>
    <property type="evidence" value="ECO:0007669"/>
    <property type="project" value="UniProtKB-KW"/>
</dbReference>
<evidence type="ECO:0000256" key="9">
    <source>
        <dbReference type="ARBA" id="ARBA00022842"/>
    </source>
</evidence>
<dbReference type="Proteomes" id="UP000092498">
    <property type="component" value="Chromosome"/>
</dbReference>
<dbReference type="CDD" id="cd03364">
    <property type="entry name" value="TOPRIM_DnaG_primases"/>
    <property type="match status" value="1"/>
</dbReference>
<keyword evidence="8 12" id="KW-0862">Zinc</keyword>
<name>A0A1B1AKE1_9PROT</name>
<keyword evidence="9" id="KW-0460">Magnesium</keyword>
<dbReference type="SUPFAM" id="SSF56731">
    <property type="entry name" value="DNA primase core"/>
    <property type="match status" value="1"/>
</dbReference>
<reference evidence="15 16" key="1">
    <citation type="submission" date="2015-11" db="EMBL/GenBank/DDBJ databases">
        <title>Whole-Genome Sequence of Candidatus Oderbacter manganicum from the National Park Lower Oder Valley, Germany.</title>
        <authorList>
            <person name="Braun B."/>
            <person name="Liere K."/>
            <person name="Szewzyk U."/>
        </authorList>
    </citation>
    <scope>NUCLEOTIDE SEQUENCE [LARGE SCALE GENOMIC DNA]</scope>
    <source>
        <strain evidence="15 16">OTSz_A_272</strain>
    </source>
</reference>
<dbReference type="Gene3D" id="3.90.980.10">
    <property type="entry name" value="DNA primase, catalytic core, N-terminal domain"/>
    <property type="match status" value="1"/>
</dbReference>
<comment type="domain">
    <text evidence="12">Contains an N-terminal zinc-binding domain, a central core domain that contains the primase activity, and a C-terminal DnaB-binding domain.</text>
</comment>
<dbReference type="RefSeq" id="WP_083197375.1">
    <property type="nucleotide sequence ID" value="NZ_CP013244.1"/>
</dbReference>
<dbReference type="EC" id="2.7.7.101" evidence="12"/>
<keyword evidence="2 12" id="KW-0639">Primosome</keyword>
<dbReference type="OrthoDB" id="9803773at2"/>
<comment type="subunit">
    <text evidence="12">Monomer. Interacts with DnaB.</text>
</comment>
<proteinExistence type="inferred from homology"/>
<keyword evidence="5 12" id="KW-0235">DNA replication</keyword>
<gene>
    <name evidence="12" type="primary">dnaG</name>
    <name evidence="15" type="ORF">ATE48_14480</name>
</gene>
<dbReference type="AlphaFoldDB" id="A0A1B1AKE1"/>
<dbReference type="GO" id="GO:0006269">
    <property type="term" value="P:DNA replication, synthesis of primer"/>
    <property type="evidence" value="ECO:0007669"/>
    <property type="project" value="UniProtKB-UniRule"/>
</dbReference>
<keyword evidence="10 12" id="KW-0238">DNA-binding</keyword>
<dbReference type="InterPro" id="IPR034151">
    <property type="entry name" value="TOPRIM_DnaG_bac"/>
</dbReference>
<feature type="zinc finger region" description="CHC2-type" evidence="12">
    <location>
        <begin position="43"/>
        <end position="67"/>
    </location>
</feature>
<comment type="similarity">
    <text evidence="12">Belongs to the DnaG primase family.</text>
</comment>
<feature type="domain" description="Toprim" evidence="14">
    <location>
        <begin position="264"/>
        <end position="345"/>
    </location>
</feature>
<dbReference type="Gene3D" id="3.90.580.10">
    <property type="entry name" value="Zinc finger, CHC2-type domain"/>
    <property type="match status" value="1"/>
</dbReference>
<dbReference type="InterPro" id="IPR037068">
    <property type="entry name" value="DNA_primase_core_N_sf"/>
</dbReference>
<evidence type="ECO:0000256" key="11">
    <source>
        <dbReference type="ARBA" id="ARBA00023163"/>
    </source>
</evidence>
<evidence type="ECO:0000256" key="1">
    <source>
        <dbReference type="ARBA" id="ARBA00022478"/>
    </source>
</evidence>
<feature type="region of interest" description="Disordered" evidence="13">
    <location>
        <begin position="437"/>
        <end position="464"/>
    </location>
</feature>
<evidence type="ECO:0000256" key="7">
    <source>
        <dbReference type="ARBA" id="ARBA00022771"/>
    </source>
</evidence>
<evidence type="ECO:0000256" key="13">
    <source>
        <dbReference type="SAM" id="MobiDB-lite"/>
    </source>
</evidence>
<dbReference type="NCBIfam" id="TIGR01391">
    <property type="entry name" value="dnaG"/>
    <property type="match status" value="1"/>
</dbReference>
<sequence>MRFTDTLLRQVRDRVSIADYAGKRLSWHKQKSRPSAGDYWACCPFHQEKSPSFHILDNKGLFKCFGCGEKGDVFTLAMKLEGLSFPEAVEKFAEIAGVQLPKDDYDNRGENDQRKRLYAVTAAAAKLFSSALRSSGGAEARKYLHGRGFGPDEWERFSIGYAPDEWSWAIDKLKAEGFTIDEIVQAGIGRAGEDDKRAIDTFRGRVTFEITDTAGKVIGFGGRALAKDAKAKYINSPETPLYSKSRVLYRLKQARELLAKTKAEGLVVGEGYLDVIAFERAGIAAVAPCGTALTEEQLQLLWRSGGEPVLCLDGDSAGQRAAERALDLALPHLAPGRTIRLAYAPKGEDPDDIYRRAGAEALAALIDAAVPASDALFEREKLRHGGVDTPEAQAAFQASLKESIGKIADRDTQRAFFSDLMSRANALIRSKRPAFVPNQGGAFPRKGQPAGATAELKSHAASHRPRPAAESFLSAATDLPQILDSYSNWIERLAITDPDLDAIRDALLELADGPESHGAIDRRALSLHLTRSGQDRAAERVSRWPKAKAPPEGADVSAEWLALATREVVAPAIREELAELRQAAADGDDTAFARFQALSREAREIEARAREAKLDDVHEDDAGGLVA</sequence>
<evidence type="ECO:0000256" key="8">
    <source>
        <dbReference type="ARBA" id="ARBA00022833"/>
    </source>
</evidence>
<keyword evidence="3 12" id="KW-0808">Transferase</keyword>
<dbReference type="PROSITE" id="PS50880">
    <property type="entry name" value="TOPRIM"/>
    <property type="match status" value="1"/>
</dbReference>
<evidence type="ECO:0000256" key="12">
    <source>
        <dbReference type="HAMAP-Rule" id="MF_00974"/>
    </source>
</evidence>
<comment type="catalytic activity">
    <reaction evidence="12">
        <text>ssDNA + n NTP = ssDNA/pppN(pN)n-1 hybrid + (n-1) diphosphate.</text>
        <dbReference type="EC" id="2.7.7.101"/>
    </reaction>
</comment>
<dbReference type="SMART" id="SM00400">
    <property type="entry name" value="ZnF_CHCC"/>
    <property type="match status" value="1"/>
</dbReference>
<dbReference type="InterPro" id="IPR036977">
    <property type="entry name" value="DNA_primase_Znf_CHC2"/>
</dbReference>
<comment type="cofactor">
    <cofactor evidence="12">
        <name>Zn(2+)</name>
        <dbReference type="ChEBI" id="CHEBI:29105"/>
    </cofactor>
    <text evidence="12">Binds 1 zinc ion per monomer.</text>
</comment>
<evidence type="ECO:0000256" key="6">
    <source>
        <dbReference type="ARBA" id="ARBA00022723"/>
    </source>
</evidence>
<dbReference type="STRING" id="1759059.ATE48_14480"/>
<dbReference type="InterPro" id="IPR006171">
    <property type="entry name" value="TOPRIM_dom"/>
</dbReference>
<evidence type="ECO:0000256" key="3">
    <source>
        <dbReference type="ARBA" id="ARBA00022679"/>
    </source>
</evidence>